<sequence>MPPEPHISEPTPSSAAPIEQLDAWHRCYTAVHRRSAQALADLRDRYGGFFDTAAARQAVAERNRHAAQDFTNHLLPHAESILTQARTALAALPPARHHSAWKLLLDDLDHATIHSHRILAAQPVPTARHAALWPYITTWAEHTPVVRALIGQYHRPAVLPSLSVQKQRYWSGLVQAARGRGTLDAFETWYDTTGQQITLAHLDGEDTTVLALAGDLGSPQLHVLGHYPDQDTAARSVPPPVPPGVLRPDVSPYSERVLSPEVPVQDLTQDVLEARQTGDVADLLLSVTNGTGPAGVMPRLGEFVSACAEFGDALDTHDGQRLAARLHDLAAQVSQLTGELRAVGEDMAASIGVLPPYRTARPRHLPPAPPPPALSAQRPAEQGPPTVSTGIAPRRAASPRR</sequence>
<comment type="caution">
    <text evidence="2">The sequence shown here is derived from an EMBL/GenBank/DDBJ whole genome shotgun (WGS) entry which is preliminary data.</text>
</comment>
<accession>A0A401VXQ7</accession>
<dbReference type="Proteomes" id="UP000286746">
    <property type="component" value="Unassembled WGS sequence"/>
</dbReference>
<name>A0A401VXQ7_STREY</name>
<feature type="region of interest" description="Disordered" evidence="1">
    <location>
        <begin position="358"/>
        <end position="401"/>
    </location>
</feature>
<dbReference type="EMBL" id="BHZD01000001">
    <property type="protein sequence ID" value="GCD41864.1"/>
    <property type="molecule type" value="Genomic_DNA"/>
</dbReference>
<keyword evidence="3" id="KW-1185">Reference proteome</keyword>
<gene>
    <name evidence="2" type="ORF">GKJPGBOP_01521</name>
</gene>
<evidence type="ECO:0000313" key="2">
    <source>
        <dbReference type="EMBL" id="GCD41864.1"/>
    </source>
</evidence>
<evidence type="ECO:0000256" key="1">
    <source>
        <dbReference type="SAM" id="MobiDB-lite"/>
    </source>
</evidence>
<protein>
    <submittedName>
        <fullName evidence="2">Uncharacterized protein</fullName>
    </submittedName>
</protein>
<organism evidence="2 3">
    <name type="scientific">Streptomyces paromomycinus</name>
    <name type="common">Streptomyces rimosus subsp. paromomycinus</name>
    <dbReference type="NCBI Taxonomy" id="92743"/>
    <lineage>
        <taxon>Bacteria</taxon>
        <taxon>Bacillati</taxon>
        <taxon>Actinomycetota</taxon>
        <taxon>Actinomycetes</taxon>
        <taxon>Kitasatosporales</taxon>
        <taxon>Streptomycetaceae</taxon>
        <taxon>Streptomyces</taxon>
    </lineage>
</organism>
<dbReference type="AlphaFoldDB" id="A0A401VXQ7"/>
<evidence type="ECO:0000313" key="3">
    <source>
        <dbReference type="Proteomes" id="UP000286746"/>
    </source>
</evidence>
<reference evidence="2 3" key="1">
    <citation type="submission" date="2018-11" db="EMBL/GenBank/DDBJ databases">
        <title>Whole genome sequence of Streptomyces paromomycinus NBRC 15454(T).</title>
        <authorList>
            <person name="Komaki H."/>
            <person name="Tamura T."/>
        </authorList>
    </citation>
    <scope>NUCLEOTIDE SEQUENCE [LARGE SCALE GENOMIC DNA]</scope>
    <source>
        <strain evidence="2 3">NBRC 15454</strain>
    </source>
</reference>
<proteinExistence type="predicted"/>